<feature type="compositionally biased region" description="Basic and acidic residues" evidence="1">
    <location>
        <begin position="16"/>
        <end position="33"/>
    </location>
</feature>
<dbReference type="EMBL" id="JALPRF010000007">
    <property type="protein sequence ID" value="MCK8495271.1"/>
    <property type="molecule type" value="Genomic_DNA"/>
</dbReference>
<proteinExistence type="predicted"/>
<reference evidence="2 3" key="1">
    <citation type="submission" date="2022-04" db="EMBL/GenBank/DDBJ databases">
        <title>Spirosoma sp. strain RP8 genome sequencing and assembly.</title>
        <authorList>
            <person name="Jung Y."/>
        </authorList>
    </citation>
    <scope>NUCLEOTIDE SEQUENCE [LARGE SCALE GENOMIC DNA]</scope>
    <source>
        <strain evidence="2 3">RP8</strain>
    </source>
</reference>
<evidence type="ECO:0000313" key="2">
    <source>
        <dbReference type="EMBL" id="MCK8495271.1"/>
    </source>
</evidence>
<feature type="region of interest" description="Disordered" evidence="1">
    <location>
        <begin position="1"/>
        <end position="51"/>
    </location>
</feature>
<feature type="compositionally biased region" description="Polar residues" evidence="1">
    <location>
        <begin position="37"/>
        <end position="51"/>
    </location>
</feature>
<name>A0ABT0HSX4_9BACT</name>
<evidence type="ECO:0000313" key="3">
    <source>
        <dbReference type="Proteomes" id="UP001202180"/>
    </source>
</evidence>
<keyword evidence="3" id="KW-1185">Reference proteome</keyword>
<dbReference type="RefSeq" id="WP_248480003.1">
    <property type="nucleotide sequence ID" value="NZ_JALPRF010000007.1"/>
</dbReference>
<evidence type="ECO:0000256" key="1">
    <source>
        <dbReference type="SAM" id="MobiDB-lite"/>
    </source>
</evidence>
<organism evidence="2 3">
    <name type="scientific">Spirosoma liriopis</name>
    <dbReference type="NCBI Taxonomy" id="2937440"/>
    <lineage>
        <taxon>Bacteria</taxon>
        <taxon>Pseudomonadati</taxon>
        <taxon>Bacteroidota</taxon>
        <taxon>Cytophagia</taxon>
        <taxon>Cytophagales</taxon>
        <taxon>Cytophagaceae</taxon>
        <taxon>Spirosoma</taxon>
    </lineage>
</organism>
<sequence>MKTIKHVVPSSAKESPVVKKILDDKRALREQRASAKKVSSSETKPDQLQTI</sequence>
<comment type="caution">
    <text evidence="2">The sequence shown here is derived from an EMBL/GenBank/DDBJ whole genome shotgun (WGS) entry which is preliminary data.</text>
</comment>
<accession>A0ABT0HSX4</accession>
<protein>
    <submittedName>
        <fullName evidence="2">Uncharacterized protein</fullName>
    </submittedName>
</protein>
<dbReference type="Proteomes" id="UP001202180">
    <property type="component" value="Unassembled WGS sequence"/>
</dbReference>
<gene>
    <name evidence="2" type="ORF">M0L20_25605</name>
</gene>